<dbReference type="InterPro" id="IPR000715">
    <property type="entry name" value="Glycosyl_transferase_4"/>
</dbReference>
<evidence type="ECO:0000256" key="7">
    <source>
        <dbReference type="SAM" id="Phobius"/>
    </source>
</evidence>
<organism evidence="8">
    <name type="scientific">mine drainage metagenome</name>
    <dbReference type="NCBI Taxonomy" id="410659"/>
    <lineage>
        <taxon>unclassified sequences</taxon>
        <taxon>metagenomes</taxon>
        <taxon>ecological metagenomes</taxon>
    </lineage>
</organism>
<dbReference type="GO" id="GO:0044038">
    <property type="term" value="P:cell wall macromolecule biosynthetic process"/>
    <property type="evidence" value="ECO:0007669"/>
    <property type="project" value="TreeGrafter"/>
</dbReference>
<name>A0A1J5Q8X2_9ZZZZ</name>
<sequence>MLGGMLVALLVAYHLPLLHHAFENGHDVMAVASGAILIALLGMADDLWQLDALTKLAGQALAAGVMVSQGMQLLWLPIHGVLALPPVVGPFLTVLVVLVAINAVNFVDGLDGLAAGIVAISASSFFAYSYLLAVVHGFSRANAATLITSILIGICLGFLPHNVSPARIFMGDSGSMLLGLLLASAVISLTGGLDANGLSSENLAPALLPLLLPVAILAIPLVDMGLAIIRRTSAGRSPFAPDKEHLHHRLLNIGHSTRQAAFVLYLWTAAIAFPFSASAFLPVRWAVVAGLIALALAAGVTFKAVARPRRG</sequence>
<dbReference type="CDD" id="cd06853">
    <property type="entry name" value="GT_WecA_like"/>
    <property type="match status" value="1"/>
</dbReference>
<gene>
    <name evidence="8" type="primary">wecA_8</name>
    <name evidence="8" type="ORF">GALL_419850</name>
</gene>
<dbReference type="GO" id="GO:0016780">
    <property type="term" value="F:phosphotransferase activity, for other substituted phosphate groups"/>
    <property type="evidence" value="ECO:0007669"/>
    <property type="project" value="InterPro"/>
</dbReference>
<dbReference type="GO" id="GO:0009103">
    <property type="term" value="P:lipopolysaccharide biosynthetic process"/>
    <property type="evidence" value="ECO:0007669"/>
    <property type="project" value="TreeGrafter"/>
</dbReference>
<feature type="transmembrane region" description="Helical" evidence="7">
    <location>
        <begin position="143"/>
        <end position="163"/>
    </location>
</feature>
<dbReference type="EC" id="2.7.8.35" evidence="8"/>
<protein>
    <submittedName>
        <fullName evidence="8">Decaprenyl-phosphate N-acetylglucosaminephosphotransferase</fullName>
        <ecNumber evidence="8">2.7.8.35</ecNumber>
    </submittedName>
</protein>
<dbReference type="PANTHER" id="PTHR22926:SF3">
    <property type="entry name" value="UNDECAPRENYL-PHOSPHATE ALPHA-N-ACETYLGLUCOSAMINYL 1-PHOSPHATE TRANSFERASE"/>
    <property type="match status" value="1"/>
</dbReference>
<feature type="transmembrane region" description="Helical" evidence="7">
    <location>
        <begin position="207"/>
        <end position="229"/>
    </location>
</feature>
<evidence type="ECO:0000256" key="2">
    <source>
        <dbReference type="ARBA" id="ARBA00022475"/>
    </source>
</evidence>
<comment type="caution">
    <text evidence="8">The sequence shown here is derived from an EMBL/GenBank/DDBJ whole genome shotgun (WGS) entry which is preliminary data.</text>
</comment>
<keyword evidence="2" id="KW-1003">Cell membrane</keyword>
<proteinExistence type="predicted"/>
<evidence type="ECO:0000256" key="1">
    <source>
        <dbReference type="ARBA" id="ARBA00004651"/>
    </source>
</evidence>
<comment type="subcellular location">
    <subcellularLocation>
        <location evidence="1">Cell membrane</location>
        <topology evidence="1">Multi-pass membrane protein</topology>
    </subcellularLocation>
</comment>
<dbReference type="AlphaFoldDB" id="A0A1J5Q8X2"/>
<feature type="transmembrane region" description="Helical" evidence="7">
    <location>
        <begin position="262"/>
        <end position="281"/>
    </location>
</feature>
<reference evidence="8" key="1">
    <citation type="submission" date="2016-10" db="EMBL/GenBank/DDBJ databases">
        <title>Sequence of Gallionella enrichment culture.</title>
        <authorList>
            <person name="Poehlein A."/>
            <person name="Muehling M."/>
            <person name="Daniel R."/>
        </authorList>
    </citation>
    <scope>NUCLEOTIDE SEQUENCE</scope>
</reference>
<feature type="transmembrane region" description="Helical" evidence="7">
    <location>
        <begin position="84"/>
        <end position="106"/>
    </location>
</feature>
<keyword evidence="4 7" id="KW-0812">Transmembrane</keyword>
<dbReference type="EMBL" id="MLJW01001896">
    <property type="protein sequence ID" value="OIQ76340.1"/>
    <property type="molecule type" value="Genomic_DNA"/>
</dbReference>
<evidence type="ECO:0000256" key="3">
    <source>
        <dbReference type="ARBA" id="ARBA00022679"/>
    </source>
</evidence>
<evidence type="ECO:0000256" key="6">
    <source>
        <dbReference type="ARBA" id="ARBA00023136"/>
    </source>
</evidence>
<evidence type="ECO:0000313" key="8">
    <source>
        <dbReference type="EMBL" id="OIQ76340.1"/>
    </source>
</evidence>
<dbReference type="GO" id="GO:0071555">
    <property type="term" value="P:cell wall organization"/>
    <property type="evidence" value="ECO:0007669"/>
    <property type="project" value="TreeGrafter"/>
</dbReference>
<evidence type="ECO:0000256" key="5">
    <source>
        <dbReference type="ARBA" id="ARBA00022989"/>
    </source>
</evidence>
<dbReference type="Pfam" id="PF00953">
    <property type="entry name" value="Glycos_transf_4"/>
    <property type="match status" value="1"/>
</dbReference>
<keyword evidence="6 7" id="KW-0472">Membrane</keyword>
<accession>A0A1J5Q8X2</accession>
<keyword evidence="5 7" id="KW-1133">Transmembrane helix</keyword>
<dbReference type="PANTHER" id="PTHR22926">
    <property type="entry name" value="PHOSPHO-N-ACETYLMURAMOYL-PENTAPEPTIDE-TRANSFERASE"/>
    <property type="match status" value="1"/>
</dbReference>
<dbReference type="GO" id="GO:0005886">
    <property type="term" value="C:plasma membrane"/>
    <property type="evidence" value="ECO:0007669"/>
    <property type="project" value="UniProtKB-SubCell"/>
</dbReference>
<feature type="transmembrane region" description="Helical" evidence="7">
    <location>
        <begin position="175"/>
        <end position="195"/>
    </location>
</feature>
<evidence type="ECO:0000256" key="4">
    <source>
        <dbReference type="ARBA" id="ARBA00022692"/>
    </source>
</evidence>
<feature type="transmembrane region" description="Helical" evidence="7">
    <location>
        <begin position="287"/>
        <end position="306"/>
    </location>
</feature>
<keyword evidence="3 8" id="KW-0808">Transferase</keyword>
<feature type="transmembrane region" description="Helical" evidence="7">
    <location>
        <begin position="113"/>
        <end position="131"/>
    </location>
</feature>